<reference evidence="1 2" key="1">
    <citation type="submission" date="2015-09" db="EMBL/GenBank/DDBJ databases">
        <authorList>
            <consortium name="Pathogen Informatics"/>
        </authorList>
    </citation>
    <scope>NUCLEOTIDE SEQUENCE [LARGE SCALE GENOMIC DNA]</scope>
    <source>
        <strain evidence="1 2">2789STDY5834946</strain>
    </source>
</reference>
<sequence length="476" mass="54747">MASPKDNMEQLEELFRQDGRGCLLIGYETGMDKPHAAISYQLYPVNPEQDGMTYQFLGLLHVGVETARISAFVPDTRLEIYRFPRMSDVPSISRDIPVREYITDKLLPHIRRYGLEPVVSVNLRDAVFMRSALKRPMEPGGRLRLTAAEIDRLMDFRLLQDEKARLYGYDPAYKLPLHIVETSRGILVFSDGPAGQKGLEEFYQHLADNYWWIHSEPGPVKQYDMHSVPASLAPLIDASCRKDPDTGRYVYEFTDSPVRADLPDERKLEPVFFTDMTPSAEGYRNLTEFSGCGMNRCNADIYRLLSLTRHFDRQLILDPAFSYRHQFREFVERMDSFLRGNPGDDDMGKILDDMHGKAGRILKTDFDVRGHRTLERLLNDCSVPFLIGDHEADDTLRRALLEGKWIYFPGLSAKMPGLRYIHADKTCDRVMAYKNPPGLKPVYQVKDGKIVPYEAKAVKTDKSRAKRNRKRNNLKL</sequence>
<accession>A0A174WE03</accession>
<evidence type="ECO:0000313" key="2">
    <source>
        <dbReference type="Proteomes" id="UP000095725"/>
    </source>
</evidence>
<dbReference type="RefSeq" id="WP_005805273.1">
    <property type="nucleotide sequence ID" value="NZ_CP134819.1"/>
</dbReference>
<gene>
    <name evidence="1" type="ORF">ERS852558_03240</name>
</gene>
<evidence type="ECO:0000313" key="1">
    <source>
        <dbReference type="EMBL" id="CUQ42647.1"/>
    </source>
</evidence>
<dbReference type="Proteomes" id="UP000095725">
    <property type="component" value="Unassembled WGS sequence"/>
</dbReference>
<dbReference type="AlphaFoldDB" id="A0A174WE03"/>
<protein>
    <submittedName>
        <fullName evidence="1">Uncharacterized protein</fullName>
    </submittedName>
</protein>
<dbReference type="EMBL" id="CZBL01000014">
    <property type="protein sequence ID" value="CUQ42647.1"/>
    <property type="molecule type" value="Genomic_DNA"/>
</dbReference>
<dbReference type="InterPro" id="IPR046110">
    <property type="entry name" value="DUF6047"/>
</dbReference>
<name>A0A174WE03_9BACE</name>
<organism evidence="1 2">
    <name type="scientific">Bacteroides caccae</name>
    <dbReference type="NCBI Taxonomy" id="47678"/>
    <lineage>
        <taxon>Bacteria</taxon>
        <taxon>Pseudomonadati</taxon>
        <taxon>Bacteroidota</taxon>
        <taxon>Bacteroidia</taxon>
        <taxon>Bacteroidales</taxon>
        <taxon>Bacteroidaceae</taxon>
        <taxon>Bacteroides</taxon>
    </lineage>
</organism>
<dbReference type="Pfam" id="PF19513">
    <property type="entry name" value="DUF6047"/>
    <property type="match status" value="1"/>
</dbReference>
<proteinExistence type="predicted"/>